<evidence type="ECO:0000256" key="1">
    <source>
        <dbReference type="SAM" id="Coils"/>
    </source>
</evidence>
<organism evidence="5 6">
    <name type="scientific">Aspergillus clavatus (strain ATCC 1007 / CBS 513.65 / DSM 816 / NCTC 3887 / NRRL 1 / QM 1276 / 107)</name>
    <dbReference type="NCBI Taxonomy" id="344612"/>
    <lineage>
        <taxon>Eukaryota</taxon>
        <taxon>Fungi</taxon>
        <taxon>Dikarya</taxon>
        <taxon>Ascomycota</taxon>
        <taxon>Pezizomycotina</taxon>
        <taxon>Eurotiomycetes</taxon>
        <taxon>Eurotiomycetidae</taxon>
        <taxon>Eurotiales</taxon>
        <taxon>Aspergillaceae</taxon>
        <taxon>Aspergillus</taxon>
        <taxon>Aspergillus subgen. Fumigati</taxon>
    </lineage>
</organism>
<dbReference type="Pfam" id="PF25543">
    <property type="entry name" value="zf-CCCH_tandem"/>
    <property type="match status" value="1"/>
</dbReference>
<evidence type="ECO:0000259" key="3">
    <source>
        <dbReference type="Pfam" id="PF25540"/>
    </source>
</evidence>
<feature type="region of interest" description="Disordered" evidence="2">
    <location>
        <begin position="385"/>
        <end position="404"/>
    </location>
</feature>
<dbReference type="RefSeq" id="XP_001272238.1">
    <property type="nucleotide sequence ID" value="XM_001272237.1"/>
</dbReference>
<dbReference type="InterPro" id="IPR057683">
    <property type="entry name" value="DUF7923"/>
</dbReference>
<dbReference type="EMBL" id="DS027054">
    <property type="protein sequence ID" value="EAW10812.1"/>
    <property type="molecule type" value="Genomic_DNA"/>
</dbReference>
<dbReference type="PANTHER" id="PTHR37543">
    <property type="entry name" value="CCCH ZINC FINGER DNA BINDING PROTEIN (AFU_ORTHOLOGUE AFUA_5G12760)"/>
    <property type="match status" value="1"/>
</dbReference>
<evidence type="ECO:0000256" key="2">
    <source>
        <dbReference type="SAM" id="MobiDB-lite"/>
    </source>
</evidence>
<dbReference type="OMA" id="GPCHDNG"/>
<proteinExistence type="predicted"/>
<dbReference type="STRING" id="344612.A1CIV7"/>
<feature type="domain" description="DUF7923" evidence="3">
    <location>
        <begin position="81"/>
        <end position="261"/>
    </location>
</feature>
<dbReference type="GeneID" id="4703969"/>
<feature type="domain" description="Tandem CCCH zinc finger" evidence="4">
    <location>
        <begin position="451"/>
        <end position="492"/>
    </location>
</feature>
<evidence type="ECO:0008006" key="7">
    <source>
        <dbReference type="Google" id="ProtNLM"/>
    </source>
</evidence>
<dbReference type="InterPro" id="IPR057654">
    <property type="entry name" value="Znf-CCCH_tandem"/>
</dbReference>
<accession>A1CIV7</accession>
<dbReference type="KEGG" id="act:ACLA_052850"/>
<keyword evidence="6" id="KW-1185">Reference proteome</keyword>
<evidence type="ECO:0000259" key="4">
    <source>
        <dbReference type="Pfam" id="PF25543"/>
    </source>
</evidence>
<feature type="coiled-coil region" evidence="1">
    <location>
        <begin position="31"/>
        <end position="72"/>
    </location>
</feature>
<dbReference type="eggNOG" id="ENOG502S3N6">
    <property type="taxonomic scope" value="Eukaryota"/>
</dbReference>
<dbReference type="OrthoDB" id="2270193at2759"/>
<keyword evidence="1" id="KW-0175">Coiled coil</keyword>
<reference evidence="5 6" key="1">
    <citation type="journal article" date="2008" name="PLoS Genet.">
        <title>Genomic islands in the pathogenic filamentous fungus Aspergillus fumigatus.</title>
        <authorList>
            <person name="Fedorova N.D."/>
            <person name="Khaldi N."/>
            <person name="Joardar V.S."/>
            <person name="Maiti R."/>
            <person name="Amedeo P."/>
            <person name="Anderson M.J."/>
            <person name="Crabtree J."/>
            <person name="Silva J.C."/>
            <person name="Badger J.H."/>
            <person name="Albarraq A."/>
            <person name="Angiuoli S."/>
            <person name="Bussey H."/>
            <person name="Bowyer P."/>
            <person name="Cotty P.J."/>
            <person name="Dyer P.S."/>
            <person name="Egan A."/>
            <person name="Galens K."/>
            <person name="Fraser-Liggett C.M."/>
            <person name="Haas B.J."/>
            <person name="Inman J.M."/>
            <person name="Kent R."/>
            <person name="Lemieux S."/>
            <person name="Malavazi I."/>
            <person name="Orvis J."/>
            <person name="Roemer T."/>
            <person name="Ronning C.M."/>
            <person name="Sundaram J.P."/>
            <person name="Sutton G."/>
            <person name="Turner G."/>
            <person name="Venter J.C."/>
            <person name="White O.R."/>
            <person name="Whitty B.R."/>
            <person name="Youngman P."/>
            <person name="Wolfe K.H."/>
            <person name="Goldman G.H."/>
            <person name="Wortman J.R."/>
            <person name="Jiang B."/>
            <person name="Denning D.W."/>
            <person name="Nierman W.C."/>
        </authorList>
    </citation>
    <scope>NUCLEOTIDE SEQUENCE [LARGE SCALE GENOMIC DNA]</scope>
    <source>
        <strain evidence="6">ATCC 1007 / CBS 513.65 / DSM 816 / NCTC 3887 / NRRL 1</strain>
    </source>
</reference>
<dbReference type="PANTHER" id="PTHR37543:SF1">
    <property type="entry name" value="CCCH ZINC FINGER DNA BINDING PROTEIN (AFU_ORTHOLOGUE AFUA_5G12760)"/>
    <property type="match status" value="1"/>
</dbReference>
<dbReference type="Proteomes" id="UP000006701">
    <property type="component" value="Unassembled WGS sequence"/>
</dbReference>
<dbReference type="Pfam" id="PF25540">
    <property type="entry name" value="DUF7923"/>
    <property type="match status" value="1"/>
</dbReference>
<gene>
    <name evidence="5" type="ORF">ACLA_052850</name>
</gene>
<name>A1CIV7_ASPCL</name>
<evidence type="ECO:0000313" key="6">
    <source>
        <dbReference type="Proteomes" id="UP000006701"/>
    </source>
</evidence>
<sequence length="525" mass="59008">MASFTNMESMDPLRDRFNHFFQQDAERAQLIQDILEKLHQDKARLDELTIELEHERESRIRYLSELRDLREQSRQWDHKINKDPYVAVLVDGDGAIFDDELLQNPRQGAPEAALRLTHAVRNYLKNTPFGSEDVPIVVRIFANLNGLAKSLVQYNVIDFEDKMRMFAELFTNSRAEFDFVNVGHGKENADSKMRRMFSHFYKNFQCKKIFFAGCHDNGYLHELREYAGESARQRIVLLETTPAQPTFIHMGFPVTRFDTVFRTEVLGSPPIPPASLAVQRTQPPTVSMNNPGVVPQQQIAASPVMSNGAPVVRSASTPTARIDSPAPVPPAAPIRQDSPAIIASGNGGVSIQYPTYATAGNAKGHQNVVIAAASKTKEPRVIHYNSGGQRIDPPNNKPQNAHDQRTYNEKNLKIKPKGFCNELFLADGCQRGPNCPLEHEIKLTPGERAVHRWKARGSLCSNGPYCESYRCYLSHHCPFGPGCARGSECKFKGTRWGDLHYSKADLEPDTRWVEGHDFPTRIGSA</sequence>
<protein>
    <recommendedName>
        <fullName evidence="7">C3H1-type domain-containing protein</fullName>
    </recommendedName>
</protein>
<dbReference type="AlphaFoldDB" id="A1CIV7"/>
<dbReference type="VEuPathDB" id="FungiDB:ACLA_052850"/>
<evidence type="ECO:0000313" key="5">
    <source>
        <dbReference type="EMBL" id="EAW10812.1"/>
    </source>
</evidence>
<dbReference type="HOGENOM" id="CLU_031811_4_0_1"/>